<gene>
    <name evidence="1" type="ORF">EEDITHA_LOCUS21419</name>
</gene>
<reference evidence="1" key="1">
    <citation type="submission" date="2022-03" db="EMBL/GenBank/DDBJ databases">
        <authorList>
            <person name="Tunstrom K."/>
        </authorList>
    </citation>
    <scope>NUCLEOTIDE SEQUENCE</scope>
</reference>
<dbReference type="EMBL" id="CAKOGL010000030">
    <property type="protein sequence ID" value="CAH2107376.1"/>
    <property type="molecule type" value="Genomic_DNA"/>
</dbReference>
<comment type="caution">
    <text evidence="1">The sequence shown here is derived from an EMBL/GenBank/DDBJ whole genome shotgun (WGS) entry which is preliminary data.</text>
</comment>
<dbReference type="GO" id="GO:0007508">
    <property type="term" value="P:larval heart development"/>
    <property type="evidence" value="ECO:0007669"/>
    <property type="project" value="TreeGrafter"/>
</dbReference>
<dbReference type="Proteomes" id="UP001153954">
    <property type="component" value="Unassembled WGS sequence"/>
</dbReference>
<organism evidence="1 2">
    <name type="scientific">Euphydryas editha</name>
    <name type="common">Edith's checkerspot</name>
    <dbReference type="NCBI Taxonomy" id="104508"/>
    <lineage>
        <taxon>Eukaryota</taxon>
        <taxon>Metazoa</taxon>
        <taxon>Ecdysozoa</taxon>
        <taxon>Arthropoda</taxon>
        <taxon>Hexapoda</taxon>
        <taxon>Insecta</taxon>
        <taxon>Pterygota</taxon>
        <taxon>Neoptera</taxon>
        <taxon>Endopterygota</taxon>
        <taxon>Lepidoptera</taxon>
        <taxon>Glossata</taxon>
        <taxon>Ditrysia</taxon>
        <taxon>Papilionoidea</taxon>
        <taxon>Nymphalidae</taxon>
        <taxon>Nymphalinae</taxon>
        <taxon>Euphydryas</taxon>
    </lineage>
</organism>
<keyword evidence="2" id="KW-1185">Reference proteome</keyword>
<sequence>MPSLLDLLLTSHPNNYVVSVDAPLDSPDHYLVRSSVPITRPPWPRSAGSRRVWHYRLADWDGMRSFFTPYPWGRICFSLDDLDIIADSVAEVVLQSMELFIPCSVVSIVGKSQPWFGRPCKMAARRKQENYQAWANTSMSNDVKTSALKKEYNFAFRSFKRVIAEAKAEYVSRIGEKLVRLPSGTRAFWSFAKAAQGNLCKPSLPSLHMRDDSLVHTEKEKADLLGSLFASNSTLDDRGKIPPTIPQCDSFMPEIIVQQSSVRKALRSLDIHKSSGPDGIPPLVLRTCAPELASSHARGRQL</sequence>
<dbReference type="PANTHER" id="PTHR33395">
    <property type="entry name" value="TRANSCRIPTASE, PUTATIVE-RELATED-RELATED"/>
    <property type="match status" value="1"/>
</dbReference>
<name>A0AAU9VDD7_EUPED</name>
<dbReference type="GO" id="GO:0031012">
    <property type="term" value="C:extracellular matrix"/>
    <property type="evidence" value="ECO:0007669"/>
    <property type="project" value="TreeGrafter"/>
</dbReference>
<evidence type="ECO:0008006" key="3">
    <source>
        <dbReference type="Google" id="ProtNLM"/>
    </source>
</evidence>
<evidence type="ECO:0000313" key="2">
    <source>
        <dbReference type="Proteomes" id="UP001153954"/>
    </source>
</evidence>
<dbReference type="AlphaFoldDB" id="A0AAU9VDD7"/>
<dbReference type="GO" id="GO:0061343">
    <property type="term" value="P:cell adhesion involved in heart morphogenesis"/>
    <property type="evidence" value="ECO:0007669"/>
    <property type="project" value="TreeGrafter"/>
</dbReference>
<proteinExistence type="predicted"/>
<evidence type="ECO:0000313" key="1">
    <source>
        <dbReference type="EMBL" id="CAH2107376.1"/>
    </source>
</evidence>
<dbReference type="PANTHER" id="PTHR33395:SF22">
    <property type="entry name" value="REVERSE TRANSCRIPTASE DOMAIN-CONTAINING PROTEIN"/>
    <property type="match status" value="1"/>
</dbReference>
<protein>
    <recommendedName>
        <fullName evidence="3">Reverse transcriptase</fullName>
    </recommendedName>
</protein>
<accession>A0AAU9VDD7</accession>